<name>A0A8S1NB47_PARPR</name>
<sequence length="225" mass="27125">MIVNPFDVDIPEAWKNEIIYQKYIAYQALRQTTKTLNNIQNQMLNQDDFIYRDILFKGQLPSEQCDTYFDYMKQHYKSRKQLNSSDFLKQRREECQNKKFNFWQKCTKLPINTKDKLETRNIVRDIKYQHLFVPQILFLSGSIIIAYLLKMYRNPIKFQLITIGFGSSLGYFHGVYNYSNQIFNDIPYLPDPELEVEHQHIMNYCFSLDQDLIARYVFSHENLHK</sequence>
<reference evidence="2" key="1">
    <citation type="submission" date="2021-01" db="EMBL/GenBank/DDBJ databases">
        <authorList>
            <consortium name="Genoscope - CEA"/>
            <person name="William W."/>
        </authorList>
    </citation>
    <scope>NUCLEOTIDE SEQUENCE</scope>
</reference>
<feature type="transmembrane region" description="Helical" evidence="1">
    <location>
        <begin position="131"/>
        <end position="149"/>
    </location>
</feature>
<evidence type="ECO:0000256" key="1">
    <source>
        <dbReference type="SAM" id="Phobius"/>
    </source>
</evidence>
<protein>
    <recommendedName>
        <fullName evidence="4">Transmembrane protein</fullName>
    </recommendedName>
</protein>
<dbReference type="OMA" id="REECQNK"/>
<dbReference type="EMBL" id="CAJJDM010000084">
    <property type="protein sequence ID" value="CAD8088469.1"/>
    <property type="molecule type" value="Genomic_DNA"/>
</dbReference>
<comment type="caution">
    <text evidence="2">The sequence shown here is derived from an EMBL/GenBank/DDBJ whole genome shotgun (WGS) entry which is preliminary data.</text>
</comment>
<keyword evidence="1" id="KW-1133">Transmembrane helix</keyword>
<keyword evidence="3" id="KW-1185">Reference proteome</keyword>
<keyword evidence="1" id="KW-0812">Transmembrane</keyword>
<gene>
    <name evidence="2" type="ORF">PPRIM_AZ9-3.1.T0810072</name>
</gene>
<evidence type="ECO:0000313" key="2">
    <source>
        <dbReference type="EMBL" id="CAD8088469.1"/>
    </source>
</evidence>
<accession>A0A8S1NB47</accession>
<evidence type="ECO:0008006" key="4">
    <source>
        <dbReference type="Google" id="ProtNLM"/>
    </source>
</evidence>
<proteinExistence type="predicted"/>
<evidence type="ECO:0000313" key="3">
    <source>
        <dbReference type="Proteomes" id="UP000688137"/>
    </source>
</evidence>
<keyword evidence="1" id="KW-0472">Membrane</keyword>
<dbReference type="Proteomes" id="UP000688137">
    <property type="component" value="Unassembled WGS sequence"/>
</dbReference>
<organism evidence="2 3">
    <name type="scientific">Paramecium primaurelia</name>
    <dbReference type="NCBI Taxonomy" id="5886"/>
    <lineage>
        <taxon>Eukaryota</taxon>
        <taxon>Sar</taxon>
        <taxon>Alveolata</taxon>
        <taxon>Ciliophora</taxon>
        <taxon>Intramacronucleata</taxon>
        <taxon>Oligohymenophorea</taxon>
        <taxon>Peniculida</taxon>
        <taxon>Parameciidae</taxon>
        <taxon>Paramecium</taxon>
    </lineage>
</organism>
<dbReference type="AlphaFoldDB" id="A0A8S1NB47"/>